<evidence type="ECO:0000256" key="1">
    <source>
        <dbReference type="ARBA" id="ARBA00022491"/>
    </source>
</evidence>
<dbReference type="InterPro" id="IPR036390">
    <property type="entry name" value="WH_DNA-bd_sf"/>
</dbReference>
<dbReference type="HAMAP" id="MF_00081">
    <property type="entry name" value="HrcA"/>
    <property type="match status" value="1"/>
</dbReference>
<keyword evidence="3 5" id="KW-0346">Stress response</keyword>
<dbReference type="GeneID" id="300656020"/>
<protein>
    <recommendedName>
        <fullName evidence="5">Heat-inducible transcription repressor HrcA</fullName>
    </recommendedName>
</protein>
<evidence type="ECO:0000256" key="4">
    <source>
        <dbReference type="ARBA" id="ARBA00023163"/>
    </source>
</evidence>
<dbReference type="PANTHER" id="PTHR34824:SF1">
    <property type="entry name" value="HEAT-INDUCIBLE TRANSCRIPTION REPRESSOR HRCA"/>
    <property type="match status" value="1"/>
</dbReference>
<dbReference type="Gene3D" id="3.30.390.60">
    <property type="entry name" value="Heat-inducible transcription repressor hrca homolog, domain 3"/>
    <property type="match status" value="1"/>
</dbReference>
<dbReference type="InterPro" id="IPR023120">
    <property type="entry name" value="WHTH_transcript_rep_HrcA_IDD"/>
</dbReference>
<dbReference type="OrthoDB" id="9783139at2"/>
<dbReference type="InterPro" id="IPR005104">
    <property type="entry name" value="WHTH_HrcA_DNA-bd"/>
</dbReference>
<proteinExistence type="inferred from homology"/>
<evidence type="ECO:0000256" key="2">
    <source>
        <dbReference type="ARBA" id="ARBA00023015"/>
    </source>
</evidence>
<gene>
    <name evidence="5 8" type="primary">hrcA</name>
    <name evidence="8" type="ORF">GTQ45_05110</name>
</gene>
<comment type="function">
    <text evidence="5">Negative regulator of class I heat shock genes (grpE-dnaK-dnaJ and groELS operons). Prevents heat-shock induction of these operons.</text>
</comment>
<keyword evidence="2 5" id="KW-0805">Transcription regulation</keyword>
<dbReference type="PIRSF" id="PIRSF005485">
    <property type="entry name" value="HrcA"/>
    <property type="match status" value="1"/>
</dbReference>
<feature type="domain" description="Heat-inducible transcription repressor HrcA C-terminal" evidence="6">
    <location>
        <begin position="113"/>
        <end position="347"/>
    </location>
</feature>
<dbReference type="InterPro" id="IPR036388">
    <property type="entry name" value="WH-like_DNA-bd_sf"/>
</dbReference>
<dbReference type="InterPro" id="IPR029016">
    <property type="entry name" value="GAF-like_dom_sf"/>
</dbReference>
<dbReference type="Pfam" id="PF03444">
    <property type="entry name" value="WHD_HrcA"/>
    <property type="match status" value="1"/>
</dbReference>
<evidence type="ECO:0000256" key="3">
    <source>
        <dbReference type="ARBA" id="ARBA00023016"/>
    </source>
</evidence>
<dbReference type="SUPFAM" id="SSF46785">
    <property type="entry name" value="Winged helix' DNA-binding domain"/>
    <property type="match status" value="1"/>
</dbReference>
<keyword evidence="1 5" id="KW-0678">Repressor</keyword>
<evidence type="ECO:0000256" key="5">
    <source>
        <dbReference type="HAMAP-Rule" id="MF_00081"/>
    </source>
</evidence>
<dbReference type="Gene3D" id="3.30.450.40">
    <property type="match status" value="1"/>
</dbReference>
<feature type="domain" description="Winged helix-turn-helix transcription repressor HrcA DNA-binding" evidence="7">
    <location>
        <begin position="11"/>
        <end position="78"/>
    </location>
</feature>
<dbReference type="Gene3D" id="1.10.10.10">
    <property type="entry name" value="Winged helix-like DNA-binding domain superfamily/Winged helix DNA-binding domain"/>
    <property type="match status" value="1"/>
</dbReference>
<evidence type="ECO:0000259" key="6">
    <source>
        <dbReference type="Pfam" id="PF01628"/>
    </source>
</evidence>
<dbReference type="SUPFAM" id="SSF55781">
    <property type="entry name" value="GAF domain-like"/>
    <property type="match status" value="1"/>
</dbReference>
<dbReference type="Proteomes" id="UP000470384">
    <property type="component" value="Unassembled WGS sequence"/>
</dbReference>
<dbReference type="Pfam" id="PF01628">
    <property type="entry name" value="HrcA"/>
    <property type="match status" value="1"/>
</dbReference>
<organism evidence="8 9">
    <name type="scientific">Pyruvatibacter mobilis</name>
    <dbReference type="NCBI Taxonomy" id="1712261"/>
    <lineage>
        <taxon>Bacteria</taxon>
        <taxon>Pseudomonadati</taxon>
        <taxon>Pseudomonadota</taxon>
        <taxon>Alphaproteobacteria</taxon>
        <taxon>Hyphomicrobiales</taxon>
        <taxon>Parvibaculaceae</taxon>
        <taxon>Pyruvatibacter</taxon>
    </lineage>
</organism>
<evidence type="ECO:0000259" key="7">
    <source>
        <dbReference type="Pfam" id="PF03444"/>
    </source>
</evidence>
<evidence type="ECO:0000313" key="9">
    <source>
        <dbReference type="Proteomes" id="UP000470384"/>
    </source>
</evidence>
<dbReference type="InterPro" id="IPR021153">
    <property type="entry name" value="HrcA_C"/>
</dbReference>
<dbReference type="EMBL" id="WXYQ01000004">
    <property type="protein sequence ID" value="NBG95105.1"/>
    <property type="molecule type" value="Genomic_DNA"/>
</dbReference>
<keyword evidence="9" id="KW-1185">Reference proteome</keyword>
<sequence>MADGPNTLLELNQRSRDVFRQLVETYLETGDPVGSRTLSKAATVSLSPASIRNVMADLEELGLLTSPHTSAGRMPTEAGLRLFVDALLQVGDLTEEERAGIEAQLSGSNQPVDDALAHVSQTLSGLSHCAGLVVAPKREARLKQLEFVPVSPGRTLAVVVFEDGMVENRIIDTPPDMPVSSLTIAANYLNARLKGKSFSDAQRQVREEIAARKAELDELTTQIVEAGLAVWSGTGQGKTSAGTGSGAAGRSLIVRGRGNLLEDVQALEDLERVRRLFDDLETKQELLELLSLAENADGVRIFIGSETKLFSLSGSSVIVSPYTNADNQIVGVLGVVGPTRLNYARVIPMVDYTARLVTQLVS</sequence>
<comment type="caution">
    <text evidence="8">The sequence shown here is derived from an EMBL/GenBank/DDBJ whole genome shotgun (WGS) entry which is preliminary data.</text>
</comment>
<dbReference type="AlphaFoldDB" id="A0A845Q8X0"/>
<dbReference type="PANTHER" id="PTHR34824">
    <property type="entry name" value="HEAT-INDUCIBLE TRANSCRIPTION REPRESSOR HRCA"/>
    <property type="match status" value="1"/>
</dbReference>
<comment type="similarity">
    <text evidence="5">Belongs to the HrcA family.</text>
</comment>
<reference evidence="8 9" key="1">
    <citation type="journal article" date="2016" name="Int. J. Syst. Evol. Microbiol.">
        <title>Pyruvatibacter mobilis gen. nov., sp. nov., a marine bacterium from the culture broth of Picochlorum sp. 122.</title>
        <authorList>
            <person name="Wang G."/>
            <person name="Tang M."/>
            <person name="Wu H."/>
            <person name="Dai S."/>
            <person name="Li T."/>
            <person name="Chen C."/>
            <person name="He H."/>
            <person name="Fan J."/>
            <person name="Xiang W."/>
            <person name="Li X."/>
        </authorList>
    </citation>
    <scope>NUCLEOTIDE SEQUENCE [LARGE SCALE GENOMIC DNA]</scope>
    <source>
        <strain evidence="8 9">GYP-11</strain>
    </source>
</reference>
<keyword evidence="4 5" id="KW-0804">Transcription</keyword>
<accession>A0A845Q8X0</accession>
<dbReference type="GO" id="GO:0045892">
    <property type="term" value="P:negative regulation of DNA-templated transcription"/>
    <property type="evidence" value="ECO:0007669"/>
    <property type="project" value="UniProtKB-UniRule"/>
</dbReference>
<dbReference type="InterPro" id="IPR002571">
    <property type="entry name" value="HrcA"/>
</dbReference>
<dbReference type="NCBIfam" id="TIGR00331">
    <property type="entry name" value="hrcA"/>
    <property type="match status" value="1"/>
</dbReference>
<dbReference type="GO" id="GO:0003677">
    <property type="term" value="F:DNA binding"/>
    <property type="evidence" value="ECO:0007669"/>
    <property type="project" value="InterPro"/>
</dbReference>
<name>A0A845Q8X0_9HYPH</name>
<dbReference type="RefSeq" id="WP_160587109.1">
    <property type="nucleotide sequence ID" value="NZ_BMHN01000001.1"/>
</dbReference>
<evidence type="ECO:0000313" key="8">
    <source>
        <dbReference type="EMBL" id="NBG95105.1"/>
    </source>
</evidence>